<dbReference type="InterPro" id="IPR041664">
    <property type="entry name" value="AAA_16"/>
</dbReference>
<accession>A0A1W1UD87</accession>
<dbReference type="Gene3D" id="1.25.40.10">
    <property type="entry name" value="Tetratricopeptide repeat domain"/>
    <property type="match status" value="1"/>
</dbReference>
<dbReference type="Proteomes" id="UP000192582">
    <property type="component" value="Unassembled WGS sequence"/>
</dbReference>
<gene>
    <name evidence="2" type="ORF">SAMN00790413_05731</name>
</gene>
<dbReference type="InterPro" id="IPR051677">
    <property type="entry name" value="AfsR-DnrI-RedD_regulator"/>
</dbReference>
<dbReference type="RefSeq" id="WP_084045381.1">
    <property type="nucleotide sequence ID" value="NZ_FWWU01000003.1"/>
</dbReference>
<name>A0A1W1UD87_9DEIO</name>
<evidence type="ECO:0000313" key="2">
    <source>
        <dbReference type="EMBL" id="SMB79020.1"/>
    </source>
</evidence>
<sequence length="694" mass="74488">MTGEGQGVGWRLQVLEGPRLVGPGVRLEGMEHRTAALLAYLALEGETPRARLAGLLYPDAPTARARNNLVHLLRRLRRAAGAALVEGDQALRLVGGLEIDAQAALRGEGPWPEGRAELLSSLELSDLPDLEEWVLAWRERLLEARRAAALRAVAAAQARGDHAAAVTALQALLNADLLSEDIWRHLMRAHYLAGDRPAALQAYARCCEVLQREVGGTPEPETQALARRIDRGEVLPDAAARPTPLPLAVLRPPALVGRETSWAQLEAAWRRHQTIYITGEAGVGKTRLAQDFVGSKGRALYLPGHVGAEHTPFAAATHNARARLAAAPHVTLPGWVRRELGRLLPELGQGDPPQPIASEADRLNYYLAHLEVVRLTSPGFAAVINDDVQHYDPATVELGAFFLTQGDMPGGPDEGPRHLILYRQGHLPPSTQARVDGLVDRGVAARIELAPLDPGGVADLLAALPEMPPGAADLPHKLHSLTGGNPQFMLEALRHMFQTGKFEVDDALRARASGVTSLIAGRLAGLSPTALQAARGAAVLEDGFSLERLAEVLGTGLLALAIAWEELEAAQVVSGERLSHDRVREALLGGMSPGVRTLLHRAGARVLAQHSVHPSQVARHWREAGELHQAAEWLFRAGQAAQATLREAEAADFYAQAAQTYAAVSDLDGARRSEDARQAALTRLEVHPALERGG</sequence>
<dbReference type="SMART" id="SM01043">
    <property type="entry name" value="BTAD"/>
    <property type="match status" value="1"/>
</dbReference>
<dbReference type="STRING" id="695939.SAMN00790413_05731"/>
<evidence type="ECO:0000259" key="1">
    <source>
        <dbReference type="SMART" id="SM01043"/>
    </source>
</evidence>
<protein>
    <submittedName>
        <fullName evidence="2">DNA-binding transcriptional activator of the SARP family</fullName>
    </submittedName>
</protein>
<dbReference type="AlphaFoldDB" id="A0A1W1UD87"/>
<proteinExistence type="predicted"/>
<dbReference type="OrthoDB" id="74119at2"/>
<evidence type="ECO:0000313" key="3">
    <source>
        <dbReference type="Proteomes" id="UP000192582"/>
    </source>
</evidence>
<organism evidence="2 3">
    <name type="scientific">Deinococcus hopiensis KR-140</name>
    <dbReference type="NCBI Taxonomy" id="695939"/>
    <lineage>
        <taxon>Bacteria</taxon>
        <taxon>Thermotogati</taxon>
        <taxon>Deinococcota</taxon>
        <taxon>Deinococci</taxon>
        <taxon>Deinococcales</taxon>
        <taxon>Deinococcaceae</taxon>
        <taxon>Deinococcus</taxon>
    </lineage>
</organism>
<dbReference type="EMBL" id="FWWU01000003">
    <property type="protein sequence ID" value="SMB79020.1"/>
    <property type="molecule type" value="Genomic_DNA"/>
</dbReference>
<dbReference type="PANTHER" id="PTHR35807">
    <property type="entry name" value="TRANSCRIPTIONAL REGULATOR REDD-RELATED"/>
    <property type="match status" value="1"/>
</dbReference>
<dbReference type="GO" id="GO:0003677">
    <property type="term" value="F:DNA binding"/>
    <property type="evidence" value="ECO:0007669"/>
    <property type="project" value="UniProtKB-KW"/>
</dbReference>
<feature type="domain" description="Bacterial transcriptional activator" evidence="1">
    <location>
        <begin position="99"/>
        <end position="230"/>
    </location>
</feature>
<dbReference type="Pfam" id="PF13191">
    <property type="entry name" value="AAA_16"/>
    <property type="match status" value="1"/>
</dbReference>
<reference evidence="2 3" key="1">
    <citation type="submission" date="2017-04" db="EMBL/GenBank/DDBJ databases">
        <authorList>
            <person name="Afonso C.L."/>
            <person name="Miller P.J."/>
            <person name="Scott M.A."/>
            <person name="Spackman E."/>
            <person name="Goraichik I."/>
            <person name="Dimitrov K.M."/>
            <person name="Suarez D.L."/>
            <person name="Swayne D.E."/>
        </authorList>
    </citation>
    <scope>NUCLEOTIDE SEQUENCE [LARGE SCALE GENOMIC DNA]</scope>
    <source>
        <strain evidence="2 3">KR-140</strain>
    </source>
</reference>
<dbReference type="SUPFAM" id="SSF48452">
    <property type="entry name" value="TPR-like"/>
    <property type="match status" value="1"/>
</dbReference>
<dbReference type="InterPro" id="IPR005158">
    <property type="entry name" value="BTAD"/>
</dbReference>
<dbReference type="Pfam" id="PF03704">
    <property type="entry name" value="BTAD"/>
    <property type="match status" value="1"/>
</dbReference>
<keyword evidence="3" id="KW-1185">Reference proteome</keyword>
<dbReference type="InterPro" id="IPR011990">
    <property type="entry name" value="TPR-like_helical_dom_sf"/>
</dbReference>
<keyword evidence="2" id="KW-0238">DNA-binding</keyword>